<evidence type="ECO:0000313" key="8">
    <source>
        <dbReference type="EMBL" id="KAL3800072.1"/>
    </source>
</evidence>
<evidence type="ECO:0000256" key="5">
    <source>
        <dbReference type="SAM" id="MobiDB-lite"/>
    </source>
</evidence>
<feature type="region of interest" description="Disordered" evidence="5">
    <location>
        <begin position="29"/>
        <end position="81"/>
    </location>
</feature>
<dbReference type="Pfam" id="PF06839">
    <property type="entry name" value="Zn_ribbon_GRF"/>
    <property type="match status" value="1"/>
</dbReference>
<comment type="caution">
    <text evidence="7">The sequence shown here is derived from an EMBL/GenBank/DDBJ whole genome shotgun (WGS) entry which is preliminary data.</text>
</comment>
<dbReference type="EMBL" id="JALLPJ020001331">
    <property type="protein sequence ID" value="KAL3769493.1"/>
    <property type="molecule type" value="Genomic_DNA"/>
</dbReference>
<keyword evidence="2 4" id="KW-0863">Zinc-finger</keyword>
<evidence type="ECO:0000259" key="6">
    <source>
        <dbReference type="PROSITE" id="PS51999"/>
    </source>
</evidence>
<evidence type="ECO:0000256" key="1">
    <source>
        <dbReference type="ARBA" id="ARBA00022723"/>
    </source>
</evidence>
<feature type="region of interest" description="Disordered" evidence="5">
    <location>
        <begin position="1"/>
        <end position="20"/>
    </location>
</feature>
<name>A0ABD3N2G6_9STRA</name>
<evidence type="ECO:0000256" key="3">
    <source>
        <dbReference type="ARBA" id="ARBA00022833"/>
    </source>
</evidence>
<accession>A0ABD3N2G6</accession>
<feature type="compositionally biased region" description="Low complexity" evidence="5">
    <location>
        <begin position="29"/>
        <end position="44"/>
    </location>
</feature>
<evidence type="ECO:0000256" key="4">
    <source>
        <dbReference type="PROSITE-ProRule" id="PRU01343"/>
    </source>
</evidence>
<dbReference type="EMBL" id="JALLPJ020000171">
    <property type="protein sequence ID" value="KAL3800072.1"/>
    <property type="molecule type" value="Genomic_DNA"/>
</dbReference>
<reference evidence="7 9" key="1">
    <citation type="submission" date="2024-10" db="EMBL/GenBank/DDBJ databases">
        <title>Updated reference genomes for cyclostephanoid diatoms.</title>
        <authorList>
            <person name="Roberts W.R."/>
            <person name="Alverson A.J."/>
        </authorList>
    </citation>
    <scope>NUCLEOTIDE SEQUENCE [LARGE SCALE GENOMIC DNA]</scope>
    <source>
        <strain evidence="7 9">AJA010-31</strain>
    </source>
</reference>
<keyword evidence="1" id="KW-0479">Metal-binding</keyword>
<evidence type="ECO:0000256" key="2">
    <source>
        <dbReference type="ARBA" id="ARBA00022771"/>
    </source>
</evidence>
<evidence type="ECO:0000313" key="9">
    <source>
        <dbReference type="Proteomes" id="UP001530400"/>
    </source>
</evidence>
<proteinExistence type="predicted"/>
<gene>
    <name evidence="7" type="ORF">ACHAWO_006191</name>
    <name evidence="8" type="ORF">ACHAWO_006354</name>
</gene>
<keyword evidence="9" id="KW-1185">Reference proteome</keyword>
<feature type="domain" description="GRF-type" evidence="6">
    <location>
        <begin position="169"/>
        <end position="212"/>
    </location>
</feature>
<protein>
    <recommendedName>
        <fullName evidence="6">GRF-type domain-containing protein</fullName>
    </recommendedName>
</protein>
<dbReference type="InterPro" id="IPR010666">
    <property type="entry name" value="Znf_GRF"/>
</dbReference>
<feature type="compositionally biased region" description="Basic and acidic residues" evidence="5">
    <location>
        <begin position="65"/>
        <end position="81"/>
    </location>
</feature>
<keyword evidence="3" id="KW-0862">Zinc</keyword>
<evidence type="ECO:0000313" key="7">
    <source>
        <dbReference type="EMBL" id="KAL3769493.1"/>
    </source>
</evidence>
<organism evidence="7 9">
    <name type="scientific">Cyclotella atomus</name>
    <dbReference type="NCBI Taxonomy" id="382360"/>
    <lineage>
        <taxon>Eukaryota</taxon>
        <taxon>Sar</taxon>
        <taxon>Stramenopiles</taxon>
        <taxon>Ochrophyta</taxon>
        <taxon>Bacillariophyta</taxon>
        <taxon>Coscinodiscophyceae</taxon>
        <taxon>Thalassiosirophycidae</taxon>
        <taxon>Stephanodiscales</taxon>
        <taxon>Stephanodiscaceae</taxon>
        <taxon>Cyclotella</taxon>
    </lineage>
</organism>
<dbReference type="Proteomes" id="UP001530400">
    <property type="component" value="Unassembled WGS sequence"/>
</dbReference>
<dbReference type="AlphaFoldDB" id="A0ABD3N2G6"/>
<dbReference type="GO" id="GO:0008270">
    <property type="term" value="F:zinc ion binding"/>
    <property type="evidence" value="ECO:0007669"/>
    <property type="project" value="UniProtKB-KW"/>
</dbReference>
<sequence>MADMAKTPPKALVANPYIKKATPERQLIPAPAAATTEEVNTNPETPHKINPYIKNVNPATSDAKANNERRAQSLEKQEPNKKARLAFMTSTGHQGCIRCGGTDENTLCILWNHEGEIERERSYTGWDNFRWSCCGRLSPSCCFVGRHEFSGSSRGGLGCSRSISISISCNCHNGPAKLLCTRKDTSNCGRYFFKCSGNSINECDFFMWADKAFNLPYRRRLPAKDGVKEWIHIYANPFDQDINWMESTASLVPKPLPVLRERLIAAMIMHKCSGAVTGGWVNSNPQLPGFIAMVEEVFKVDGSSDRNSKILKELYPLSQVQITNRFGVSFQEDDPLFEKVPTFEECQNAFSKACKENSVLRSCGVKVEPFTQPTSGQSTIFISLEGLENYLAC</sequence>
<dbReference type="PROSITE" id="PS51999">
    <property type="entry name" value="ZF_GRF"/>
    <property type="match status" value="1"/>
</dbReference>